<feature type="region of interest" description="Disordered" evidence="1">
    <location>
        <begin position="205"/>
        <end position="252"/>
    </location>
</feature>
<name>A0A438FHY3_VITVI</name>
<protein>
    <submittedName>
        <fullName evidence="3">Uncharacterized protein</fullName>
    </submittedName>
</protein>
<keyword evidence="2" id="KW-0732">Signal</keyword>
<feature type="compositionally biased region" description="Basic and acidic residues" evidence="1">
    <location>
        <begin position="205"/>
        <end position="223"/>
    </location>
</feature>
<evidence type="ECO:0000256" key="2">
    <source>
        <dbReference type="SAM" id="SignalP"/>
    </source>
</evidence>
<evidence type="ECO:0000256" key="1">
    <source>
        <dbReference type="SAM" id="MobiDB-lite"/>
    </source>
</evidence>
<dbReference type="AlphaFoldDB" id="A0A438FHY3"/>
<feature type="compositionally biased region" description="Polar residues" evidence="1">
    <location>
        <begin position="229"/>
        <end position="244"/>
    </location>
</feature>
<feature type="chain" id="PRO_5019241729" evidence="2">
    <location>
        <begin position="19"/>
        <end position="252"/>
    </location>
</feature>
<proteinExistence type="predicted"/>
<organism evidence="3 4">
    <name type="scientific">Vitis vinifera</name>
    <name type="common">Grape</name>
    <dbReference type="NCBI Taxonomy" id="29760"/>
    <lineage>
        <taxon>Eukaryota</taxon>
        <taxon>Viridiplantae</taxon>
        <taxon>Streptophyta</taxon>
        <taxon>Embryophyta</taxon>
        <taxon>Tracheophyta</taxon>
        <taxon>Spermatophyta</taxon>
        <taxon>Magnoliopsida</taxon>
        <taxon>eudicotyledons</taxon>
        <taxon>Gunneridae</taxon>
        <taxon>Pentapetalae</taxon>
        <taxon>rosids</taxon>
        <taxon>Vitales</taxon>
        <taxon>Vitaceae</taxon>
        <taxon>Viteae</taxon>
        <taxon>Vitis</taxon>
    </lineage>
</organism>
<feature type="signal peptide" evidence="2">
    <location>
        <begin position="1"/>
        <end position="18"/>
    </location>
</feature>
<accession>A0A438FHY3</accession>
<sequence length="252" mass="28189">MPIKSLLVLYLPWLCAHGSPSYLPAQGIAPLYTLLLLLVTHEAIVFNSPCLPSSNVVRILMGCSMLNMLYHLDLSLLELVTELPNSTKGATKGYVAVSGPWAGPYELPDHPIEPHRSLGIPGKMRRGRLVEWVDKASFDRLNKLYVIFSNERNHETLLTKQNLLKLVQHSESYTVPSLPRFAAKVLVPGEHYVVKDLPFYEEARAEDSKTKDDQLAQREKKCQEGTLRQALSSSRPATSFTARSPSKKKSIP</sequence>
<dbReference type="Proteomes" id="UP000288805">
    <property type="component" value="Unassembled WGS sequence"/>
</dbReference>
<gene>
    <name evidence="3" type="ORF">CK203_109357</name>
</gene>
<evidence type="ECO:0000313" key="3">
    <source>
        <dbReference type="EMBL" id="RVW59350.1"/>
    </source>
</evidence>
<dbReference type="EMBL" id="QGNW01000895">
    <property type="protein sequence ID" value="RVW59350.1"/>
    <property type="molecule type" value="Genomic_DNA"/>
</dbReference>
<evidence type="ECO:0000313" key="4">
    <source>
        <dbReference type="Proteomes" id="UP000288805"/>
    </source>
</evidence>
<reference evidence="3 4" key="1">
    <citation type="journal article" date="2018" name="PLoS Genet.">
        <title>Population sequencing reveals clonal diversity and ancestral inbreeding in the grapevine cultivar Chardonnay.</title>
        <authorList>
            <person name="Roach M.J."/>
            <person name="Johnson D.L."/>
            <person name="Bohlmann J."/>
            <person name="van Vuuren H.J."/>
            <person name="Jones S.J."/>
            <person name="Pretorius I.S."/>
            <person name="Schmidt S.A."/>
            <person name="Borneman A.R."/>
        </authorList>
    </citation>
    <scope>NUCLEOTIDE SEQUENCE [LARGE SCALE GENOMIC DNA]</scope>
    <source>
        <strain evidence="4">cv. Chardonnay</strain>
        <tissue evidence="3">Leaf</tissue>
    </source>
</reference>
<comment type="caution">
    <text evidence="3">The sequence shown here is derived from an EMBL/GenBank/DDBJ whole genome shotgun (WGS) entry which is preliminary data.</text>
</comment>